<feature type="domain" description="COPA/B TPR" evidence="14">
    <location>
        <begin position="96"/>
        <end position="239"/>
    </location>
</feature>
<feature type="non-terminal residue" evidence="15">
    <location>
        <position position="735"/>
    </location>
</feature>
<dbReference type="InterPro" id="IPR010714">
    <property type="entry name" value="Coatomer_asu_C"/>
</dbReference>
<keyword evidence="7" id="KW-0931">ER-Golgi transport</keyword>
<dbReference type="GO" id="GO:0030126">
    <property type="term" value="C:COPI vesicle coat"/>
    <property type="evidence" value="ECO:0007669"/>
    <property type="project" value="InterPro"/>
</dbReference>
<keyword evidence="4" id="KW-0963">Cytoplasm</keyword>
<protein>
    <submittedName>
        <fullName evidence="15">Coatomer subunit alpha</fullName>
    </submittedName>
</protein>
<keyword evidence="10" id="KW-0472">Membrane</keyword>
<evidence type="ECO:0000256" key="10">
    <source>
        <dbReference type="ARBA" id="ARBA00023136"/>
    </source>
</evidence>
<evidence type="ECO:0000256" key="9">
    <source>
        <dbReference type="ARBA" id="ARBA00023034"/>
    </source>
</evidence>
<dbReference type="AlphaFoldDB" id="A0AA35R9B0"/>
<dbReference type="FunFam" id="1.25.40.470:FF:000002">
    <property type="entry name" value="Coatomer subunit alpha"/>
    <property type="match status" value="1"/>
</dbReference>
<feature type="region of interest" description="Disordered" evidence="11">
    <location>
        <begin position="329"/>
        <end position="396"/>
    </location>
</feature>
<reference evidence="15" key="1">
    <citation type="submission" date="2023-03" db="EMBL/GenBank/DDBJ databases">
        <authorList>
            <person name="Steffen K."/>
            <person name="Cardenas P."/>
        </authorList>
    </citation>
    <scope>NUCLEOTIDE SEQUENCE</scope>
</reference>
<evidence type="ECO:0000259" key="13">
    <source>
        <dbReference type="Pfam" id="PF06957"/>
    </source>
</evidence>
<feature type="domain" description="COPA/B second beta-propeller" evidence="12">
    <location>
        <begin position="2"/>
        <end position="55"/>
    </location>
</feature>
<dbReference type="InterPro" id="IPR056176">
    <property type="entry name" value="TPR_COPA_B"/>
</dbReference>
<feature type="domain" description="Coatomer alpha subunit C-terminal" evidence="13">
    <location>
        <begin position="288"/>
        <end position="679"/>
    </location>
</feature>
<dbReference type="GO" id="GO:0005198">
    <property type="term" value="F:structural molecule activity"/>
    <property type="evidence" value="ECO:0007669"/>
    <property type="project" value="InterPro"/>
</dbReference>
<evidence type="ECO:0000256" key="7">
    <source>
        <dbReference type="ARBA" id="ARBA00022892"/>
    </source>
</evidence>
<evidence type="ECO:0000256" key="2">
    <source>
        <dbReference type="ARBA" id="ARBA00004496"/>
    </source>
</evidence>
<dbReference type="GO" id="GO:0006886">
    <property type="term" value="P:intracellular protein transport"/>
    <property type="evidence" value="ECO:0007669"/>
    <property type="project" value="InterPro"/>
</dbReference>
<gene>
    <name evidence="15" type="ORF">GBAR_LOCUS5008</name>
</gene>
<dbReference type="CDD" id="cd22948">
    <property type="entry name" value="Coatomer_WDAD_alpha"/>
    <property type="match status" value="1"/>
</dbReference>
<name>A0AA35R9B0_GEOBA</name>
<evidence type="ECO:0000256" key="5">
    <source>
        <dbReference type="ARBA" id="ARBA00022574"/>
    </source>
</evidence>
<dbReference type="GO" id="GO:0016192">
    <property type="term" value="P:vesicle-mediated transport"/>
    <property type="evidence" value="ECO:0007669"/>
    <property type="project" value="UniProtKB-KW"/>
</dbReference>
<dbReference type="Pfam" id="PF06957">
    <property type="entry name" value="COPI_C"/>
    <property type="match status" value="1"/>
</dbReference>
<keyword evidence="5" id="KW-0853">WD repeat</keyword>
<dbReference type="Proteomes" id="UP001174909">
    <property type="component" value="Unassembled WGS sequence"/>
</dbReference>
<dbReference type="Gene3D" id="1.25.40.470">
    <property type="match status" value="1"/>
</dbReference>
<evidence type="ECO:0000259" key="12">
    <source>
        <dbReference type="Pfam" id="PF04053"/>
    </source>
</evidence>
<feature type="compositionally biased region" description="Acidic residues" evidence="11">
    <location>
        <begin position="343"/>
        <end position="366"/>
    </location>
</feature>
<dbReference type="GO" id="GO:0000139">
    <property type="term" value="C:Golgi membrane"/>
    <property type="evidence" value="ECO:0007669"/>
    <property type="project" value="UniProtKB-SubCell"/>
</dbReference>
<dbReference type="Pfam" id="PF23953">
    <property type="entry name" value="TPR_COPA_B"/>
    <property type="match status" value="1"/>
</dbReference>
<dbReference type="EMBL" id="CASHTH010000740">
    <property type="protein sequence ID" value="CAI8007009.1"/>
    <property type="molecule type" value="Genomic_DNA"/>
</dbReference>
<proteinExistence type="predicted"/>
<evidence type="ECO:0000256" key="1">
    <source>
        <dbReference type="ARBA" id="ARBA00004255"/>
    </source>
</evidence>
<organism evidence="15 16">
    <name type="scientific">Geodia barretti</name>
    <name type="common">Barrett's horny sponge</name>
    <dbReference type="NCBI Taxonomy" id="519541"/>
    <lineage>
        <taxon>Eukaryota</taxon>
        <taxon>Metazoa</taxon>
        <taxon>Porifera</taxon>
        <taxon>Demospongiae</taxon>
        <taxon>Heteroscleromorpha</taxon>
        <taxon>Tetractinellida</taxon>
        <taxon>Astrophorina</taxon>
        <taxon>Geodiidae</taxon>
        <taxon>Geodia</taxon>
    </lineage>
</organism>
<evidence type="ECO:0000256" key="11">
    <source>
        <dbReference type="SAM" id="MobiDB-lite"/>
    </source>
</evidence>
<evidence type="ECO:0000256" key="3">
    <source>
        <dbReference type="ARBA" id="ARBA00022448"/>
    </source>
</evidence>
<evidence type="ECO:0000259" key="14">
    <source>
        <dbReference type="Pfam" id="PF23953"/>
    </source>
</evidence>
<accession>A0AA35R9B0</accession>
<evidence type="ECO:0000313" key="16">
    <source>
        <dbReference type="Proteomes" id="UP001174909"/>
    </source>
</evidence>
<evidence type="ECO:0000256" key="6">
    <source>
        <dbReference type="ARBA" id="ARBA00022737"/>
    </source>
</evidence>
<comment type="caution">
    <text evidence="15">The sequence shown here is derived from an EMBL/GenBank/DDBJ whole genome shotgun (WGS) entry which is preliminary data.</text>
</comment>
<sequence length="735" mass="81444">MRVKSAGWDDSGVLLYTTSNHIKYALHNGDNGIIRTLDLPIYITLVRGTTVYCLDRDAKTRALVVDPTEYRFKLALINRKYDEVLHMVRSAKLVGQSIIAYLQQKGYPEVALHFVKDERTKFALALECGNIDVALEAARALDDKACWERLADAALAHGNHQIVEMAYQRTKNFERLSFLYLITGNMEKLKKMTKIAEIRKDVSSQYHNALYTGDVTERVKLLRTVGQESLAYLTAATHDLTEEAQSIAETLQPTLEKLPEVHPSSKLLLPPPAISHTVSGWPLLTVSKGFFEGHMKMKASGMTAEEVVGDELEEQGWGDDVDILLDDEDVGGGGGGAVREGGEEGEEGEGGGWDVDDDLDIPEDIGDVGPATSEGEGYFVPPTKGSPPSQVWATKSQLPGDSVTAGAFESAMRLLTYQVGVVNFEPYKSLFLLTFSHSRTAITGIPLLPPLLTYPLRNWQEAGTRNGLPALGLKLDSLVTRLQGAYQATTGGKFSDAVTKFREILLSLSLLVVDNRSELEEAQQLLTICREYIQGLSMEMARKELPKSNFEEQKRQCEMAAYFTHCDLQPIHLILTLRTALNLFYKLKNFKTAGSFARRLLELGPKAEIAAQTRKILQACDKNPTDAHKLLYDEHNPFSVCGASHKPIYRGKTQEKCPLCGASYMPDYKGTVCKICLVSSRAYRWPGVSLHNSLITSALSYNFVYLHFNASLFPLPPFMPASLRPSLLHSSFSLP</sequence>
<keyword evidence="3" id="KW-0813">Transport</keyword>
<evidence type="ECO:0000313" key="15">
    <source>
        <dbReference type="EMBL" id="CAI8007009.1"/>
    </source>
</evidence>
<keyword evidence="8" id="KW-0653">Protein transport</keyword>
<dbReference type="Pfam" id="PF04053">
    <property type="entry name" value="B-prop_COPA_B_2nd"/>
    <property type="match status" value="1"/>
</dbReference>
<dbReference type="InterPro" id="IPR006692">
    <property type="entry name" value="Beta-prop_COPA/B_2nd"/>
</dbReference>
<evidence type="ECO:0000256" key="4">
    <source>
        <dbReference type="ARBA" id="ARBA00022490"/>
    </source>
</evidence>
<comment type="subcellular location">
    <subcellularLocation>
        <location evidence="2">Cytoplasm</location>
    </subcellularLocation>
    <subcellularLocation>
        <location evidence="1">Golgi apparatus membrane</location>
        <topology evidence="1">Peripheral membrane protein</topology>
        <orientation evidence="1">Cytoplasmic side</orientation>
    </subcellularLocation>
</comment>
<keyword evidence="6" id="KW-0677">Repeat</keyword>
<feature type="compositionally biased region" description="Polar residues" evidence="11">
    <location>
        <begin position="386"/>
        <end position="396"/>
    </location>
</feature>
<evidence type="ECO:0000256" key="8">
    <source>
        <dbReference type="ARBA" id="ARBA00022927"/>
    </source>
</evidence>
<dbReference type="InterPro" id="IPR047312">
    <property type="entry name" value="Coatomer_alpha_WD-assoc_reg"/>
</dbReference>
<keyword evidence="16" id="KW-1185">Reference proteome</keyword>
<keyword evidence="9" id="KW-0333">Golgi apparatus</keyword>